<reference evidence="1" key="1">
    <citation type="submission" date="2021-01" db="EMBL/GenBank/DDBJ databases">
        <authorList>
            <consortium name="Genoscope - CEA"/>
            <person name="William W."/>
        </authorList>
    </citation>
    <scope>NUCLEOTIDE SEQUENCE</scope>
</reference>
<name>A0A8S1JXB8_PARPR</name>
<dbReference type="EMBL" id="CAJJDM010000001">
    <property type="protein sequence ID" value="CAD8042858.1"/>
    <property type="molecule type" value="Genomic_DNA"/>
</dbReference>
<evidence type="ECO:0000313" key="1">
    <source>
        <dbReference type="EMBL" id="CAD8042858.1"/>
    </source>
</evidence>
<accession>A0A8S1JXB8</accession>
<sequence length="46" mass="5752">MLRNLDENGYFTIFEERLKYEVFFEMLIDDMNMIRFKFIIIQSSHI</sequence>
<gene>
    <name evidence="1" type="ORF">PPRIM_AZ9-3.1.T0040073</name>
</gene>
<keyword evidence="2" id="KW-1185">Reference proteome</keyword>
<dbReference type="Proteomes" id="UP000688137">
    <property type="component" value="Unassembled WGS sequence"/>
</dbReference>
<evidence type="ECO:0000313" key="2">
    <source>
        <dbReference type="Proteomes" id="UP000688137"/>
    </source>
</evidence>
<comment type="caution">
    <text evidence="1">The sequence shown here is derived from an EMBL/GenBank/DDBJ whole genome shotgun (WGS) entry which is preliminary data.</text>
</comment>
<organism evidence="1 2">
    <name type="scientific">Paramecium primaurelia</name>
    <dbReference type="NCBI Taxonomy" id="5886"/>
    <lineage>
        <taxon>Eukaryota</taxon>
        <taxon>Sar</taxon>
        <taxon>Alveolata</taxon>
        <taxon>Ciliophora</taxon>
        <taxon>Intramacronucleata</taxon>
        <taxon>Oligohymenophorea</taxon>
        <taxon>Peniculida</taxon>
        <taxon>Parameciidae</taxon>
        <taxon>Paramecium</taxon>
    </lineage>
</organism>
<proteinExistence type="predicted"/>
<dbReference type="AlphaFoldDB" id="A0A8S1JXB8"/>
<protein>
    <submittedName>
        <fullName evidence="1">Uncharacterized protein</fullName>
    </submittedName>
</protein>